<gene>
    <name evidence="2" type="ORF">HUG12_11405</name>
</gene>
<dbReference type="PROSITE" id="PS51819">
    <property type="entry name" value="VOC"/>
    <property type="match status" value="1"/>
</dbReference>
<reference evidence="2 3" key="1">
    <citation type="submission" date="2020-06" db="EMBL/GenBank/DDBJ databases">
        <title>NJ-3-1, isolated from saline soil.</title>
        <authorList>
            <person name="Cui H.L."/>
            <person name="Shi X."/>
        </authorList>
    </citation>
    <scope>NUCLEOTIDE SEQUENCE [LARGE SCALE GENOMIC DNA]</scope>
    <source>
        <strain evidence="2 3">NJ-3-1</strain>
    </source>
</reference>
<dbReference type="GeneID" id="56038074"/>
<dbReference type="InterPro" id="IPR029068">
    <property type="entry name" value="Glyas_Bleomycin-R_OHBP_Dase"/>
</dbReference>
<feature type="domain" description="VOC" evidence="1">
    <location>
        <begin position="10"/>
        <end position="134"/>
    </location>
</feature>
<dbReference type="Pfam" id="PF00903">
    <property type="entry name" value="Glyoxalase"/>
    <property type="match status" value="1"/>
</dbReference>
<dbReference type="Gene3D" id="3.10.180.10">
    <property type="entry name" value="2,3-Dihydroxybiphenyl 1,2-Dioxygenase, domain 1"/>
    <property type="match status" value="1"/>
</dbReference>
<evidence type="ECO:0000259" key="1">
    <source>
        <dbReference type="PROSITE" id="PS51819"/>
    </source>
</evidence>
<dbReference type="AlphaFoldDB" id="A0A7D5QBK1"/>
<dbReference type="KEGG" id="halu:HUG12_11405"/>
<evidence type="ECO:0000313" key="3">
    <source>
        <dbReference type="Proteomes" id="UP000509626"/>
    </source>
</evidence>
<dbReference type="InterPro" id="IPR050383">
    <property type="entry name" value="GlyoxalaseI/FosfomycinResist"/>
</dbReference>
<dbReference type="PANTHER" id="PTHR21366:SF22">
    <property type="entry name" value="VOC DOMAIN-CONTAINING PROTEIN"/>
    <property type="match status" value="1"/>
</dbReference>
<evidence type="ECO:0000313" key="2">
    <source>
        <dbReference type="EMBL" id="QLG62299.1"/>
    </source>
</evidence>
<dbReference type="EMBL" id="CP058579">
    <property type="protein sequence ID" value="QLG62299.1"/>
    <property type="molecule type" value="Genomic_DNA"/>
</dbReference>
<dbReference type="SUPFAM" id="SSF54593">
    <property type="entry name" value="Glyoxalase/Bleomycin resistance protein/Dihydroxybiphenyl dioxygenase"/>
    <property type="match status" value="1"/>
</dbReference>
<dbReference type="InterPro" id="IPR037523">
    <property type="entry name" value="VOC_core"/>
</dbReference>
<dbReference type="Proteomes" id="UP000509626">
    <property type="component" value="Chromosome"/>
</dbReference>
<keyword evidence="3" id="KW-1185">Reference proteome</keyword>
<organism evidence="2 3">
    <name type="scientific">Halorarum salinum</name>
    <dbReference type="NCBI Taxonomy" id="2743089"/>
    <lineage>
        <taxon>Archaea</taxon>
        <taxon>Methanobacteriati</taxon>
        <taxon>Methanobacteriota</taxon>
        <taxon>Stenosarchaea group</taxon>
        <taxon>Halobacteria</taxon>
        <taxon>Halobacteriales</taxon>
        <taxon>Haloferacaceae</taxon>
        <taxon>Halorarum</taxon>
    </lineage>
</organism>
<dbReference type="OrthoDB" id="6111at2157"/>
<dbReference type="PANTHER" id="PTHR21366">
    <property type="entry name" value="GLYOXALASE FAMILY PROTEIN"/>
    <property type="match status" value="1"/>
</dbReference>
<protein>
    <submittedName>
        <fullName evidence="2">VOC family protein</fullName>
    </submittedName>
</protein>
<dbReference type="RefSeq" id="WP_179268884.1">
    <property type="nucleotide sequence ID" value="NZ_CP058579.1"/>
</dbReference>
<proteinExistence type="predicted"/>
<name>A0A7D5QBK1_9EURY</name>
<accession>A0A7D5QBK1</accession>
<sequence length="137" mass="15862">MDIESSSTLTFTHTRLLVTGYQECFRFYRDVLGFEVGWGDEESYYADFEAGDATLALFGREAMADAVGVTEKRSETPRQDEVALIFRVESVNETYQELREKIEFVTEPHDRPDWGIRVAHFRDPDENLIEINRSLEA</sequence>
<dbReference type="InterPro" id="IPR004360">
    <property type="entry name" value="Glyas_Fos-R_dOase_dom"/>
</dbReference>